<comment type="subcellular location">
    <subcellularLocation>
        <location evidence="1">Plastid</location>
        <location evidence="1">Chloroplast stroma</location>
    </subcellularLocation>
</comment>
<reference evidence="8" key="2">
    <citation type="submission" date="2011-02" db="EMBL/GenBank/DDBJ databases">
        <authorList>
            <person name="Minge M.A."/>
        </authorList>
    </citation>
    <scope>NUCLEOTIDE SEQUENCE</scope>
    <source>
        <strain evidence="8">RCC1488</strain>
    </source>
</reference>
<dbReference type="GO" id="GO:0009570">
    <property type="term" value="C:chloroplast stroma"/>
    <property type="evidence" value="ECO:0007669"/>
    <property type="project" value="UniProtKB-SubCell"/>
</dbReference>
<dbReference type="AlphaFoldDB" id="F8LSX7"/>
<dbReference type="EMBL" id="FR874026">
    <property type="protein sequence ID" value="CCC15108.1"/>
    <property type="molecule type" value="mRNA"/>
</dbReference>
<dbReference type="SUPFAM" id="SSF52540">
    <property type="entry name" value="P-loop containing nucleoside triphosphate hydrolases"/>
    <property type="match status" value="1"/>
</dbReference>
<keyword evidence="4" id="KW-0547">Nucleotide-binding</keyword>
<protein>
    <submittedName>
        <fullName evidence="8">Rubisco activase</fullName>
    </submittedName>
</protein>
<keyword evidence="3" id="KW-0934">Plastid</keyword>
<keyword evidence="2" id="KW-0150">Chloroplast</keyword>
<dbReference type="PANTHER" id="PTHR32429:SF32">
    <property type="entry name" value="RIBULOSE BISPHOSPHATE CARBOXYLASE_OXYGENASE ACTIVASE, CHLOROPLASTIC"/>
    <property type="match status" value="1"/>
</dbReference>
<keyword evidence="5" id="KW-0067">ATP-binding</keyword>
<proteinExistence type="evidence at transcript level"/>
<evidence type="ECO:0000256" key="7">
    <source>
        <dbReference type="ARBA" id="ARBA00025781"/>
    </source>
</evidence>
<evidence type="ECO:0000313" key="8">
    <source>
        <dbReference type="EMBL" id="CCC15108.1"/>
    </source>
</evidence>
<dbReference type="PANTHER" id="PTHR32429">
    <property type="match status" value="1"/>
</dbReference>
<dbReference type="GO" id="GO:0009579">
    <property type="term" value="C:thylakoid"/>
    <property type="evidence" value="ECO:0007669"/>
    <property type="project" value="TreeGrafter"/>
</dbReference>
<comment type="function">
    <text evidence="6">Activation of RuBisCO (ribulose-1,5-bisphosphate carboxylase/oxygenase; EC 4.1.1.39) involves the ATP-dependent carboxylation of the epsilon-amino group of lysine leading to a carbamate structure.</text>
</comment>
<accession>F8LSX7</accession>
<reference evidence="8" key="1">
    <citation type="journal article" date="2010" name="BMC Evol. Biol.">
        <title>A phylogenetic mosaic plastid proteome and unusual plastid-targeting signals in the green-colored dinoflagellate Lepidodinium chlorophorum.</title>
        <authorList>
            <person name="Minge M.A."/>
            <person name="Shalchian-Tabrizi K."/>
            <person name="Torresen O.K."/>
            <person name="Takishita K."/>
            <person name="Probert I."/>
            <person name="Inagaki Y."/>
            <person name="Klaveness D."/>
            <person name="Jakobsen K.S."/>
        </authorList>
    </citation>
    <scope>NUCLEOTIDE SEQUENCE</scope>
    <source>
        <strain evidence="8">RCC1488</strain>
    </source>
</reference>
<evidence type="ECO:0000256" key="1">
    <source>
        <dbReference type="ARBA" id="ARBA00004470"/>
    </source>
</evidence>
<dbReference type="InterPro" id="IPR044960">
    <property type="entry name" value="RCA-like"/>
</dbReference>
<gene>
    <name evidence="8" type="primary">rca1</name>
</gene>
<name>F8LSX7_LEPCH</name>
<dbReference type="Gene3D" id="3.40.50.300">
    <property type="entry name" value="P-loop containing nucleotide triphosphate hydrolases"/>
    <property type="match status" value="1"/>
</dbReference>
<sequence length="252" mass="27312">MPLPSSSQVDSMLREAIPSSIHLNSRKHAACFSAFTGLSFGGLLSFLLSASHAGQRLVADGSLIKMNSQFMKPKVARIGSVSRKNPFVVHGGRWRGLDEDVSDDQQDITRGRHMVDSLFQGQQGLGGTHNAVMSSGPNVHQKNFGDSDVMQDGLYIAPDFLDKMTVHIAKNFLELPLVKVPLILGIWGGKGQGKTFQTELGYRKLGINPIVMSAGELESGNAGEPAKLVRAGNKEASEFIKKGKMCFLFINE</sequence>
<dbReference type="InterPro" id="IPR027417">
    <property type="entry name" value="P-loop_NTPase"/>
</dbReference>
<evidence type="ECO:0000256" key="3">
    <source>
        <dbReference type="ARBA" id="ARBA00022640"/>
    </source>
</evidence>
<comment type="similarity">
    <text evidence="7">Belongs to the RuBisCO activase family.</text>
</comment>
<evidence type="ECO:0000256" key="5">
    <source>
        <dbReference type="ARBA" id="ARBA00022840"/>
    </source>
</evidence>
<evidence type="ECO:0000256" key="4">
    <source>
        <dbReference type="ARBA" id="ARBA00022741"/>
    </source>
</evidence>
<dbReference type="GO" id="GO:0005524">
    <property type="term" value="F:ATP binding"/>
    <property type="evidence" value="ECO:0007669"/>
    <property type="project" value="UniProtKB-KW"/>
</dbReference>
<organism evidence="8">
    <name type="scientific">Lepidodinium chlorophorum</name>
    <name type="common">Dinoflagellate</name>
    <name type="synonym">Gymnodinium chlorophorum</name>
    <dbReference type="NCBI Taxonomy" id="107758"/>
    <lineage>
        <taxon>Eukaryota</taxon>
        <taxon>Sar</taxon>
        <taxon>Alveolata</taxon>
        <taxon>Dinophyceae</taxon>
        <taxon>Gymnodiniales</taxon>
        <taxon>Gymnodiniaceae</taxon>
        <taxon>Lepidodinium</taxon>
    </lineage>
</organism>
<feature type="non-terminal residue" evidence="8">
    <location>
        <position position="252"/>
    </location>
</feature>
<evidence type="ECO:0000256" key="6">
    <source>
        <dbReference type="ARBA" id="ARBA00025556"/>
    </source>
</evidence>
<evidence type="ECO:0000256" key="2">
    <source>
        <dbReference type="ARBA" id="ARBA00022528"/>
    </source>
</evidence>